<keyword evidence="2" id="KW-0812">Transmembrane</keyword>
<dbReference type="AlphaFoldDB" id="A0A9Q1K074"/>
<reference evidence="3" key="1">
    <citation type="submission" date="2022-04" db="EMBL/GenBank/DDBJ databases">
        <title>Carnegiea gigantea Genome sequencing and assembly v2.</title>
        <authorList>
            <person name="Copetti D."/>
            <person name="Sanderson M.J."/>
            <person name="Burquez A."/>
            <person name="Wojciechowski M.F."/>
        </authorList>
    </citation>
    <scope>NUCLEOTIDE SEQUENCE</scope>
    <source>
        <strain evidence="3">SGP5-SGP5p</strain>
        <tissue evidence="3">Aerial part</tissue>
    </source>
</reference>
<proteinExistence type="predicted"/>
<evidence type="ECO:0000256" key="2">
    <source>
        <dbReference type="SAM" id="Phobius"/>
    </source>
</evidence>
<sequence>MIDTIMQQVIEQVKEAIEATSSTRPLPYFDYMPATGCKPSHRHVPVASLHWGGPPIETSPEPRTTGKVNHGFNTVYDSFLAYCLVQGIGANLKASGGSFSAEEATADDFGTETAQYAEILEGRSSFERNASPRGLTLKKKMLRRDSGHHRQVIRGRIGSEPHRDHPPPTMLREQEQGKECRGGLLGSGSPHGIQGHPGTAQFAQGTNTNEGPVGRPQKEQKVNKYPYTLNVRVLIIIVVLMCHGLIAFIITGCGLPVQRRSLLVSQTAFISHRRVEIHQLWIPTLRLRLMMILYVFDIRLKIVLLHGGQGRQEFTKELCAVFVSLSIALMLGFGRLLSPRRSLGLCPRIGFFQLELEPPRPLSLSSPSPNGVCIWSLHLSIFGTPSGGQEFASSGLKQTELNPRPLALEQRPGKKYSTGLVEEKIAARKKEVEKRFGFTSAMATCSLVTFDGSAELKRARAQDLVNPSTKAYLAERSTAKKSTGWTWGHKINLLHLGLDTLAPFTFGHDFLLRGLSTLEGRKHFPRLLCRRQKKVRTNEKPRRKEMLRTLRIILKYKEASREKEQFRKPIERLPIARLAPLVLRLLPYVHNLAHKRLDCLRTIVVLKIASDLGPTPGWLPEWATNWVPIIPIGKISPIRLSMNEKDVILLGFYFRLLFNDHHVTLFIVKTILLNVHGLAGSPLNYTSFLILRMLGVREYSQLDHEGMPGSFIGTEVRGVPMQSEEVEDVVEGEVEDIHNPFEDSKKCEDATVSLKEDKGGSRASFSREPVSLSKRNLKAC</sequence>
<dbReference type="EMBL" id="JAKOGI010000481">
    <property type="protein sequence ID" value="KAJ8434360.1"/>
    <property type="molecule type" value="Genomic_DNA"/>
</dbReference>
<comment type="caution">
    <text evidence="3">The sequence shown here is derived from an EMBL/GenBank/DDBJ whole genome shotgun (WGS) entry which is preliminary data.</text>
</comment>
<gene>
    <name evidence="3" type="ORF">Cgig2_031606</name>
</gene>
<keyword evidence="2" id="KW-1133">Transmembrane helix</keyword>
<evidence type="ECO:0000313" key="4">
    <source>
        <dbReference type="Proteomes" id="UP001153076"/>
    </source>
</evidence>
<feature type="region of interest" description="Disordered" evidence="1">
    <location>
        <begin position="752"/>
        <end position="780"/>
    </location>
</feature>
<accession>A0A9Q1K074</accession>
<evidence type="ECO:0000313" key="3">
    <source>
        <dbReference type="EMBL" id="KAJ8434360.1"/>
    </source>
</evidence>
<protein>
    <submittedName>
        <fullName evidence="3">Uncharacterized protein</fullName>
    </submittedName>
</protein>
<keyword evidence="2" id="KW-0472">Membrane</keyword>
<dbReference type="Proteomes" id="UP001153076">
    <property type="component" value="Unassembled WGS sequence"/>
</dbReference>
<feature type="transmembrane region" description="Helical" evidence="2">
    <location>
        <begin position="233"/>
        <end position="257"/>
    </location>
</feature>
<name>A0A9Q1K074_9CARY</name>
<organism evidence="3 4">
    <name type="scientific">Carnegiea gigantea</name>
    <dbReference type="NCBI Taxonomy" id="171969"/>
    <lineage>
        <taxon>Eukaryota</taxon>
        <taxon>Viridiplantae</taxon>
        <taxon>Streptophyta</taxon>
        <taxon>Embryophyta</taxon>
        <taxon>Tracheophyta</taxon>
        <taxon>Spermatophyta</taxon>
        <taxon>Magnoliopsida</taxon>
        <taxon>eudicotyledons</taxon>
        <taxon>Gunneridae</taxon>
        <taxon>Pentapetalae</taxon>
        <taxon>Caryophyllales</taxon>
        <taxon>Cactineae</taxon>
        <taxon>Cactaceae</taxon>
        <taxon>Cactoideae</taxon>
        <taxon>Echinocereeae</taxon>
        <taxon>Carnegiea</taxon>
    </lineage>
</organism>
<keyword evidence="4" id="KW-1185">Reference proteome</keyword>
<evidence type="ECO:0000256" key="1">
    <source>
        <dbReference type="SAM" id="MobiDB-lite"/>
    </source>
</evidence>